<dbReference type="InterPro" id="IPR003675">
    <property type="entry name" value="Rce1/LyrA-like_dom"/>
</dbReference>
<feature type="transmembrane region" description="Helical" evidence="2">
    <location>
        <begin position="296"/>
        <end position="321"/>
    </location>
</feature>
<dbReference type="Pfam" id="PF02517">
    <property type="entry name" value="Rce1-like"/>
    <property type="match status" value="1"/>
</dbReference>
<feature type="transmembrane region" description="Helical" evidence="2">
    <location>
        <begin position="123"/>
        <end position="149"/>
    </location>
</feature>
<reference evidence="4 5" key="1">
    <citation type="journal article" date="2014" name="PLoS Genet.">
        <title>Phylogenetically driven sequencing of extremely halophilic archaea reveals strategies for static and dynamic osmo-response.</title>
        <authorList>
            <person name="Becker E.A."/>
            <person name="Seitzer P.M."/>
            <person name="Tritt A."/>
            <person name="Larsen D."/>
            <person name="Krusor M."/>
            <person name="Yao A.I."/>
            <person name="Wu D."/>
            <person name="Madern D."/>
            <person name="Eisen J.A."/>
            <person name="Darling A.E."/>
            <person name="Facciotti M.T."/>
        </authorList>
    </citation>
    <scope>NUCLEOTIDE SEQUENCE [LARGE SCALE GENOMIC DNA]</scope>
    <source>
        <strain evidence="4 5">JCM 10247</strain>
    </source>
</reference>
<protein>
    <recommendedName>
        <fullName evidence="3">CAAX prenyl protease 2/Lysostaphin resistance protein A-like domain-containing protein</fullName>
    </recommendedName>
</protein>
<keyword evidence="2" id="KW-0812">Transmembrane</keyword>
<evidence type="ECO:0000256" key="1">
    <source>
        <dbReference type="SAM" id="MobiDB-lite"/>
    </source>
</evidence>
<keyword evidence="2" id="KW-1133">Transmembrane helix</keyword>
<evidence type="ECO:0000313" key="4">
    <source>
        <dbReference type="EMBL" id="ELZ38132.1"/>
    </source>
</evidence>
<dbReference type="GO" id="GO:0080120">
    <property type="term" value="P:CAAX-box protein maturation"/>
    <property type="evidence" value="ECO:0007669"/>
    <property type="project" value="UniProtKB-ARBA"/>
</dbReference>
<keyword evidence="2" id="KW-0472">Membrane</keyword>
<feature type="domain" description="CAAX prenyl protease 2/Lysostaphin resistance protein A-like" evidence="3">
    <location>
        <begin position="170"/>
        <end position="264"/>
    </location>
</feature>
<feature type="transmembrane region" description="Helical" evidence="2">
    <location>
        <begin position="161"/>
        <end position="181"/>
    </location>
</feature>
<feature type="transmembrane region" description="Helical" evidence="2">
    <location>
        <begin position="82"/>
        <end position="103"/>
    </location>
</feature>
<dbReference type="Proteomes" id="UP000011572">
    <property type="component" value="Unassembled WGS sequence"/>
</dbReference>
<evidence type="ECO:0000313" key="5">
    <source>
        <dbReference type="Proteomes" id="UP000011572"/>
    </source>
</evidence>
<sequence length="349" mass="37118">MTEADTDTDFERTGSRSTDDDRRTNYDGITGRVVSVLWNRTENRPRTLWRILGVYVAALVGIFVLPGLALAGTELPPSVNGAATNLIGALVGLLLAVVFAKYVDRRPLTDYGLAFGPSFLKDFGAGSVVALAGMGVALPASLLAGWATVSELFSAGVGVNVLPFAAAFGAYTIQWAFVAFWEELVYRGLILTSAVEGLRSRWLSDRGAVVAGVVASSLIFSLGHFPGTLEKFGFRVMLGLLLGTAYVWTDSLALPIGIHFLINFAINNIYGLANFGEAAEVLPMLIRPTFTGPAQFVGVYGVVNGAAVLCVAALTVGYVALRNGDFGSRLSSAYLQRNDLNSHPQPTDE</sequence>
<feature type="transmembrane region" description="Helical" evidence="2">
    <location>
        <begin position="48"/>
        <end position="70"/>
    </location>
</feature>
<gene>
    <name evidence="4" type="ORF">C473_00577</name>
</gene>
<dbReference type="PANTHER" id="PTHR39430:SF1">
    <property type="entry name" value="PROTEASE"/>
    <property type="match status" value="1"/>
</dbReference>
<dbReference type="GO" id="GO:0004175">
    <property type="term" value="F:endopeptidase activity"/>
    <property type="evidence" value="ECO:0007669"/>
    <property type="project" value="UniProtKB-ARBA"/>
</dbReference>
<dbReference type="AlphaFoldDB" id="M0DTX3"/>
<dbReference type="RefSeq" id="WP_007344073.1">
    <property type="nucleotide sequence ID" value="NZ_AOIW01000010.1"/>
</dbReference>
<name>M0DTX3_9EURY</name>
<evidence type="ECO:0000256" key="2">
    <source>
        <dbReference type="SAM" id="Phobius"/>
    </source>
</evidence>
<organism evidence="4 5">
    <name type="scientific">Halorubrum distributum JCM 10247</name>
    <dbReference type="NCBI Taxonomy" id="1227486"/>
    <lineage>
        <taxon>Archaea</taxon>
        <taxon>Methanobacteriati</taxon>
        <taxon>Methanobacteriota</taxon>
        <taxon>Stenosarchaea group</taxon>
        <taxon>Halobacteria</taxon>
        <taxon>Halobacteriales</taxon>
        <taxon>Haloferacaceae</taxon>
        <taxon>Halorubrum</taxon>
        <taxon>Halorubrum distributum group</taxon>
    </lineage>
</organism>
<evidence type="ECO:0000259" key="3">
    <source>
        <dbReference type="Pfam" id="PF02517"/>
    </source>
</evidence>
<feature type="transmembrane region" description="Helical" evidence="2">
    <location>
        <begin position="208"/>
        <end position="226"/>
    </location>
</feature>
<proteinExistence type="predicted"/>
<dbReference type="PATRIC" id="fig|1227486.3.peg.85"/>
<feature type="compositionally biased region" description="Basic and acidic residues" evidence="1">
    <location>
        <begin position="9"/>
        <end position="23"/>
    </location>
</feature>
<dbReference type="EMBL" id="AOIW01000010">
    <property type="protein sequence ID" value="ELZ38132.1"/>
    <property type="molecule type" value="Genomic_DNA"/>
</dbReference>
<comment type="caution">
    <text evidence="4">The sequence shown here is derived from an EMBL/GenBank/DDBJ whole genome shotgun (WGS) entry which is preliminary data.</text>
</comment>
<accession>M0DTX3</accession>
<dbReference type="PANTHER" id="PTHR39430">
    <property type="entry name" value="MEMBRANE-ASSOCIATED PROTEASE-RELATED"/>
    <property type="match status" value="1"/>
</dbReference>
<feature type="region of interest" description="Disordered" evidence="1">
    <location>
        <begin position="1"/>
        <end position="23"/>
    </location>
</feature>